<accession>A0A6G0TGM9</accession>
<evidence type="ECO:0000313" key="1">
    <source>
        <dbReference type="EMBL" id="KAE9532413.1"/>
    </source>
</evidence>
<reference evidence="1 2" key="1">
    <citation type="submission" date="2019-08" db="EMBL/GenBank/DDBJ databases">
        <title>The genome of the soybean aphid Biotype 1, its phylome, world population structure and adaptation to the North American continent.</title>
        <authorList>
            <person name="Giordano R."/>
            <person name="Donthu R.K."/>
            <person name="Hernandez A.G."/>
            <person name="Wright C.L."/>
            <person name="Zimin A.V."/>
        </authorList>
    </citation>
    <scope>NUCLEOTIDE SEQUENCE [LARGE SCALE GENOMIC DNA]</scope>
    <source>
        <tissue evidence="1">Whole aphids</tissue>
    </source>
</reference>
<gene>
    <name evidence="1" type="ORF">AGLY_010036</name>
</gene>
<keyword evidence="2" id="KW-1185">Reference proteome</keyword>
<evidence type="ECO:0000313" key="2">
    <source>
        <dbReference type="Proteomes" id="UP000475862"/>
    </source>
</evidence>
<dbReference type="Proteomes" id="UP000475862">
    <property type="component" value="Unassembled WGS sequence"/>
</dbReference>
<protein>
    <submittedName>
        <fullName evidence="1">Uncharacterized protein</fullName>
    </submittedName>
</protein>
<comment type="caution">
    <text evidence="1">The sequence shown here is derived from an EMBL/GenBank/DDBJ whole genome shotgun (WGS) entry which is preliminary data.</text>
</comment>
<name>A0A6G0TGM9_APHGL</name>
<organism evidence="1 2">
    <name type="scientific">Aphis glycines</name>
    <name type="common">Soybean aphid</name>
    <dbReference type="NCBI Taxonomy" id="307491"/>
    <lineage>
        <taxon>Eukaryota</taxon>
        <taxon>Metazoa</taxon>
        <taxon>Ecdysozoa</taxon>
        <taxon>Arthropoda</taxon>
        <taxon>Hexapoda</taxon>
        <taxon>Insecta</taxon>
        <taxon>Pterygota</taxon>
        <taxon>Neoptera</taxon>
        <taxon>Paraneoptera</taxon>
        <taxon>Hemiptera</taxon>
        <taxon>Sternorrhyncha</taxon>
        <taxon>Aphidomorpha</taxon>
        <taxon>Aphidoidea</taxon>
        <taxon>Aphididae</taxon>
        <taxon>Aphidini</taxon>
        <taxon>Aphis</taxon>
        <taxon>Aphis</taxon>
    </lineage>
</organism>
<dbReference type="AlphaFoldDB" id="A0A6G0TGM9"/>
<dbReference type="EMBL" id="VYZN01000039">
    <property type="protein sequence ID" value="KAE9532413.1"/>
    <property type="molecule type" value="Genomic_DNA"/>
</dbReference>
<sequence length="205" mass="23466">MAHNRKENTCLVVTHAYPIVSNTSRLYIPRSSNFDDIGYRGYIYKDGNIIFEKFDGYGNCFAQFNGIFFEIFRFDSYHNPENVLSPCGKYDNLTVVHISEIIEIVDTVYLQSDIIHNKLKVFIVVIAGGFYTSILYTHSTVYGGDSHFSLQIKTKKTNGNNTKKKASMMMGCGIETSIINNHILIYVSHKKTRINIKQFIINVHN</sequence>
<proteinExistence type="predicted"/>